<name>A0ABU5ASE5_9HYPH</name>
<comment type="caution">
    <text evidence="3">The sequence shown here is derived from an EMBL/GenBank/DDBJ whole genome shotgun (WGS) entry which is preliminary data.</text>
</comment>
<keyword evidence="2" id="KW-0732">Signal</keyword>
<feature type="chain" id="PRO_5046000977" description="Invasion associated locus B family protein" evidence="2">
    <location>
        <begin position="26"/>
        <end position="211"/>
    </location>
</feature>
<keyword evidence="4" id="KW-1185">Reference proteome</keyword>
<organism evidence="3 4">
    <name type="scientific">Mesorhizobium abyssinicae</name>
    <dbReference type="NCBI Taxonomy" id="1209958"/>
    <lineage>
        <taxon>Bacteria</taxon>
        <taxon>Pseudomonadati</taxon>
        <taxon>Pseudomonadota</taxon>
        <taxon>Alphaproteobacteria</taxon>
        <taxon>Hyphomicrobiales</taxon>
        <taxon>Phyllobacteriaceae</taxon>
        <taxon>Mesorhizobium</taxon>
    </lineage>
</organism>
<dbReference type="RefSeq" id="WP_320321323.1">
    <property type="nucleotide sequence ID" value="NZ_JAVIIP010000012.1"/>
</dbReference>
<feature type="compositionally biased region" description="Pro residues" evidence="1">
    <location>
        <begin position="43"/>
        <end position="54"/>
    </location>
</feature>
<evidence type="ECO:0000256" key="1">
    <source>
        <dbReference type="SAM" id="MobiDB-lite"/>
    </source>
</evidence>
<accession>A0ABU5ASE5</accession>
<protein>
    <recommendedName>
        <fullName evidence="5">Invasion associated locus B family protein</fullName>
    </recommendedName>
</protein>
<evidence type="ECO:0008006" key="5">
    <source>
        <dbReference type="Google" id="ProtNLM"/>
    </source>
</evidence>
<evidence type="ECO:0000313" key="4">
    <source>
        <dbReference type="Proteomes" id="UP001276564"/>
    </source>
</evidence>
<dbReference type="EMBL" id="JAVIIP010000012">
    <property type="protein sequence ID" value="MDX8540224.1"/>
    <property type="molecule type" value="Genomic_DNA"/>
</dbReference>
<evidence type="ECO:0000256" key="2">
    <source>
        <dbReference type="SAM" id="SignalP"/>
    </source>
</evidence>
<proteinExistence type="predicted"/>
<reference evidence="3 4" key="1">
    <citation type="submission" date="2023-08" db="EMBL/GenBank/DDBJ databases">
        <title>Implementing the SeqCode for naming new Mesorhizobium species isolated from Vachellia karroo root nodules.</title>
        <authorList>
            <person name="Van Lill M."/>
        </authorList>
    </citation>
    <scope>NUCLEOTIDE SEQUENCE [LARGE SCALE GENOMIC DNA]</scope>
    <source>
        <strain evidence="3 4">VK4B</strain>
    </source>
</reference>
<evidence type="ECO:0000313" key="3">
    <source>
        <dbReference type="EMBL" id="MDX8540224.1"/>
    </source>
</evidence>
<dbReference type="Proteomes" id="UP001276564">
    <property type="component" value="Unassembled WGS sequence"/>
</dbReference>
<feature type="compositionally biased region" description="Low complexity" evidence="1">
    <location>
        <begin position="26"/>
        <end position="42"/>
    </location>
</feature>
<gene>
    <name evidence="3" type="ORF">RFM23_21630</name>
</gene>
<sequence>MMRFPCLGALAALLAASPLTGAAQAQTATTAPKAETAPAASPASPPPASPPPASPKTETFGRWSTIIDEVNTGEDVRRTCAASTAFLDQNGTGGTLTLAISNGDALPPDGYPSLVIALRNKDLPAGESIPAVFGDDKGKVKATVSADIGDQWMLDNKKDVALALLRAMRRAAAIDVVFANKPVASISMDGFTKAYRSLGASCGFPTTDVAP</sequence>
<feature type="signal peptide" evidence="2">
    <location>
        <begin position="1"/>
        <end position="25"/>
    </location>
</feature>
<feature type="region of interest" description="Disordered" evidence="1">
    <location>
        <begin position="26"/>
        <end position="59"/>
    </location>
</feature>